<accession>A0A2T9JFZ5</accession>
<evidence type="ECO:0000313" key="6">
    <source>
        <dbReference type="EMBL" id="PVM82620.1"/>
    </source>
</evidence>
<dbReference type="EMBL" id="QDKP01000035">
    <property type="protein sequence ID" value="PVM82620.1"/>
    <property type="molecule type" value="Genomic_DNA"/>
</dbReference>
<evidence type="ECO:0000256" key="3">
    <source>
        <dbReference type="ARBA" id="ARBA00022840"/>
    </source>
</evidence>
<dbReference type="SMART" id="SM00382">
    <property type="entry name" value="AAA"/>
    <property type="match status" value="1"/>
</dbReference>
<dbReference type="AlphaFoldDB" id="A0A2T9JFZ5"/>
<dbReference type="PROSITE" id="PS50893">
    <property type="entry name" value="ABC_TRANSPORTER_2"/>
    <property type="match status" value="1"/>
</dbReference>
<dbReference type="Proteomes" id="UP000244913">
    <property type="component" value="Unassembled WGS sequence"/>
</dbReference>
<keyword evidence="2" id="KW-0547">Nucleotide-binding</keyword>
<dbReference type="InterPro" id="IPR017871">
    <property type="entry name" value="ABC_transporter-like_CS"/>
</dbReference>
<protein>
    <submittedName>
        <fullName evidence="6">ABC transporter ATP-binding protein</fullName>
    </submittedName>
</protein>
<organism evidence="6 7">
    <name type="scientific">Caulobacter radicis</name>
    <dbReference type="NCBI Taxonomy" id="2172650"/>
    <lineage>
        <taxon>Bacteria</taxon>
        <taxon>Pseudomonadati</taxon>
        <taxon>Pseudomonadota</taxon>
        <taxon>Alphaproteobacteria</taxon>
        <taxon>Caulobacterales</taxon>
        <taxon>Caulobacteraceae</taxon>
        <taxon>Caulobacter</taxon>
    </lineage>
</organism>
<dbReference type="InterPro" id="IPR003439">
    <property type="entry name" value="ABC_transporter-like_ATP-bd"/>
</dbReference>
<evidence type="ECO:0000256" key="4">
    <source>
        <dbReference type="SAM" id="MobiDB-lite"/>
    </source>
</evidence>
<dbReference type="RefSeq" id="WP_116567236.1">
    <property type="nucleotide sequence ID" value="NZ_QDKP01000035.1"/>
</dbReference>
<dbReference type="PANTHER" id="PTHR43023">
    <property type="entry name" value="PROTEIN TRIGALACTOSYLDIACYLGLYCEROL 3, CHLOROPLASTIC"/>
    <property type="match status" value="1"/>
</dbReference>
<evidence type="ECO:0000259" key="5">
    <source>
        <dbReference type="PROSITE" id="PS50893"/>
    </source>
</evidence>
<gene>
    <name evidence="6" type="ORF">DDF65_11145</name>
</gene>
<sequence>MKTAASPAPAPAPKPAESAPPIQVDGLVSRFGDNVVHDNLDLTVERGEVLGVVGGSGTGKSVLLNSIIGLKVPDGGVIRLFGEDMQEASRRKWTALERRWGVLFQQGALFSNLTVRENVAAPLFEHTRLPKSEILELADLKIALTGLPPRAGALKPAELSGGMRKRAGLARALALDPELLFLDEPTAGLDPIGAAAFDELIKDLSDSLDLTVFMITHDLDSLYTITDRVAVLADKKVIAKAPVEELEHSDHPWIKEYFLGPRGRAAGKAATARSR</sequence>
<dbReference type="Pfam" id="PF00005">
    <property type="entry name" value="ABC_tran"/>
    <property type="match status" value="1"/>
</dbReference>
<name>A0A2T9JFZ5_9CAUL</name>
<evidence type="ECO:0000313" key="7">
    <source>
        <dbReference type="Proteomes" id="UP000244913"/>
    </source>
</evidence>
<dbReference type="SUPFAM" id="SSF52540">
    <property type="entry name" value="P-loop containing nucleoside triphosphate hydrolases"/>
    <property type="match status" value="1"/>
</dbReference>
<keyword evidence="1" id="KW-0813">Transport</keyword>
<evidence type="ECO:0000256" key="1">
    <source>
        <dbReference type="ARBA" id="ARBA00022448"/>
    </source>
</evidence>
<dbReference type="GO" id="GO:0016887">
    <property type="term" value="F:ATP hydrolysis activity"/>
    <property type="evidence" value="ECO:0007669"/>
    <property type="project" value="InterPro"/>
</dbReference>
<dbReference type="GO" id="GO:0005524">
    <property type="term" value="F:ATP binding"/>
    <property type="evidence" value="ECO:0007669"/>
    <property type="project" value="UniProtKB-KW"/>
</dbReference>
<evidence type="ECO:0000256" key="2">
    <source>
        <dbReference type="ARBA" id="ARBA00022741"/>
    </source>
</evidence>
<dbReference type="CDD" id="cd03261">
    <property type="entry name" value="ABC_Org_Solvent_Resistant"/>
    <property type="match status" value="1"/>
</dbReference>
<proteinExistence type="predicted"/>
<dbReference type="InterPro" id="IPR027417">
    <property type="entry name" value="P-loop_NTPase"/>
</dbReference>
<keyword evidence="7" id="KW-1185">Reference proteome</keyword>
<dbReference type="PROSITE" id="PS00211">
    <property type="entry name" value="ABC_TRANSPORTER_1"/>
    <property type="match status" value="1"/>
</dbReference>
<comment type="caution">
    <text evidence="6">The sequence shown here is derived from an EMBL/GenBank/DDBJ whole genome shotgun (WGS) entry which is preliminary data.</text>
</comment>
<dbReference type="PANTHER" id="PTHR43023:SF3">
    <property type="entry name" value="PROTEIN TRIGALACTOSYLDIACYLGLYCEROL 3, CHLOROPLASTIC"/>
    <property type="match status" value="1"/>
</dbReference>
<dbReference type="Gene3D" id="3.40.50.300">
    <property type="entry name" value="P-loop containing nucleotide triphosphate hydrolases"/>
    <property type="match status" value="1"/>
</dbReference>
<reference evidence="6 7" key="1">
    <citation type="submission" date="2018-04" db="EMBL/GenBank/DDBJ databases">
        <title>The genome sequence of Caulobacter sp. 736.</title>
        <authorList>
            <person name="Gao J."/>
            <person name="Sun J."/>
        </authorList>
    </citation>
    <scope>NUCLEOTIDE SEQUENCE [LARGE SCALE GENOMIC DNA]</scope>
    <source>
        <strain evidence="6 7">736</strain>
    </source>
</reference>
<feature type="region of interest" description="Disordered" evidence="4">
    <location>
        <begin position="1"/>
        <end position="21"/>
    </location>
</feature>
<dbReference type="InterPro" id="IPR003593">
    <property type="entry name" value="AAA+_ATPase"/>
</dbReference>
<feature type="domain" description="ABC transporter" evidence="5">
    <location>
        <begin position="22"/>
        <end position="259"/>
    </location>
</feature>
<keyword evidence="3 6" id="KW-0067">ATP-binding</keyword>